<evidence type="ECO:0000313" key="2">
    <source>
        <dbReference type="Proteomes" id="UP000327157"/>
    </source>
</evidence>
<reference evidence="2" key="2">
    <citation type="submission" date="2019-10" db="EMBL/GenBank/DDBJ databases">
        <title>A de novo genome assembly of a pear dwarfing rootstock.</title>
        <authorList>
            <person name="Wang F."/>
            <person name="Wang J."/>
            <person name="Li S."/>
            <person name="Zhang Y."/>
            <person name="Fang M."/>
            <person name="Ma L."/>
            <person name="Zhao Y."/>
            <person name="Jiang S."/>
        </authorList>
    </citation>
    <scope>NUCLEOTIDE SEQUENCE [LARGE SCALE GENOMIC DNA]</scope>
</reference>
<protein>
    <recommendedName>
        <fullName evidence="3">Wound-induced protein 1-like</fullName>
    </recommendedName>
</protein>
<accession>A0A5N5HRN4</accession>
<comment type="caution">
    <text evidence="1">The sequence shown here is derived from an EMBL/GenBank/DDBJ whole genome shotgun (WGS) entry which is preliminary data.</text>
</comment>
<dbReference type="InterPro" id="IPR032710">
    <property type="entry name" value="NTF2-like_dom_sf"/>
</dbReference>
<dbReference type="PANTHER" id="PTHR33703:SF15">
    <property type="entry name" value="WOUND-INDUCED-LIKE PROTEIN"/>
    <property type="match status" value="1"/>
</dbReference>
<name>A0A5N5HRN4_9ROSA</name>
<dbReference type="SUPFAM" id="SSF54427">
    <property type="entry name" value="NTF2-like"/>
    <property type="match status" value="1"/>
</dbReference>
<evidence type="ECO:0000313" key="1">
    <source>
        <dbReference type="EMBL" id="KAB2630495.1"/>
    </source>
</evidence>
<proteinExistence type="predicted"/>
<reference evidence="1 2" key="1">
    <citation type="submission" date="2019-09" db="EMBL/GenBank/DDBJ databases">
        <authorList>
            <person name="Ou C."/>
        </authorList>
    </citation>
    <scope>NUCLEOTIDE SEQUENCE [LARGE SCALE GENOMIC DNA]</scope>
    <source>
        <strain evidence="1">S2</strain>
        <tissue evidence="1">Leaf</tissue>
    </source>
</reference>
<reference evidence="1 2" key="3">
    <citation type="submission" date="2019-11" db="EMBL/GenBank/DDBJ databases">
        <title>A de novo genome assembly of a pear dwarfing rootstock.</title>
        <authorList>
            <person name="Wang F."/>
            <person name="Wang J."/>
            <person name="Li S."/>
            <person name="Zhang Y."/>
            <person name="Fang M."/>
            <person name="Ma L."/>
            <person name="Zhao Y."/>
            <person name="Jiang S."/>
        </authorList>
    </citation>
    <scope>NUCLEOTIDE SEQUENCE [LARGE SCALE GENOMIC DNA]</scope>
    <source>
        <strain evidence="1">S2</strain>
        <tissue evidence="1">Leaf</tissue>
    </source>
</reference>
<dbReference type="AlphaFoldDB" id="A0A5N5HRN4"/>
<dbReference type="EMBL" id="SMOL01000143">
    <property type="protein sequence ID" value="KAB2630495.1"/>
    <property type="molecule type" value="Genomic_DNA"/>
</dbReference>
<organism evidence="1 2">
    <name type="scientific">Pyrus ussuriensis x Pyrus communis</name>
    <dbReference type="NCBI Taxonomy" id="2448454"/>
    <lineage>
        <taxon>Eukaryota</taxon>
        <taxon>Viridiplantae</taxon>
        <taxon>Streptophyta</taxon>
        <taxon>Embryophyta</taxon>
        <taxon>Tracheophyta</taxon>
        <taxon>Spermatophyta</taxon>
        <taxon>Magnoliopsida</taxon>
        <taxon>eudicotyledons</taxon>
        <taxon>Gunneridae</taxon>
        <taxon>Pentapetalae</taxon>
        <taxon>rosids</taxon>
        <taxon>fabids</taxon>
        <taxon>Rosales</taxon>
        <taxon>Rosaceae</taxon>
        <taxon>Amygdaloideae</taxon>
        <taxon>Maleae</taxon>
        <taxon>Pyrus</taxon>
    </lineage>
</organism>
<keyword evidence="2" id="KW-1185">Reference proteome</keyword>
<evidence type="ECO:0008006" key="3">
    <source>
        <dbReference type="Google" id="ProtNLM"/>
    </source>
</evidence>
<gene>
    <name evidence="1" type="ORF">D8674_008014</name>
</gene>
<dbReference type="Pfam" id="PF07107">
    <property type="entry name" value="WI12"/>
    <property type="match status" value="1"/>
</dbReference>
<dbReference type="Proteomes" id="UP000327157">
    <property type="component" value="Chromosome 12"/>
</dbReference>
<sequence length="104" mass="11365">MRLLTGSQNKSFQFVPESIASFGLTVLVEGCDRDCSISWVHAWTVASGVVTGVREYFNTTLTVLTWNNTATKIEHHQASRVIGTGTFGCGSAIVEGRGLSIHWY</sequence>
<dbReference type="InterPro" id="IPR009798">
    <property type="entry name" value="Wun1-like"/>
</dbReference>
<dbReference type="OrthoDB" id="667779at2759"/>
<dbReference type="PANTHER" id="PTHR33703">
    <property type="entry name" value="OS07G0691300 PROTEIN"/>
    <property type="match status" value="1"/>
</dbReference>